<dbReference type="RefSeq" id="WP_011078112.1">
    <property type="nucleotide sequence ID" value="NC_004457.1"/>
</dbReference>
<proteinExistence type="predicted"/>
<keyword evidence="2" id="KW-1185">Reference proteome</keyword>
<sequence>MAIRIFLNQETFWCVVFNIIDGKARGLDGIERKGAEKTLLK</sequence>
<evidence type="ECO:0000313" key="1">
    <source>
        <dbReference type="EMBL" id="AAL36129.1"/>
    </source>
</evidence>
<geneLocation type="plasmid" evidence="2">
    <name>pZmo1</name>
</geneLocation>
<name>Q8GF39_ZYMMO</name>
<dbReference type="EMBL" id="AY057845">
    <property type="protein sequence ID" value="AAL36129.1"/>
    <property type="molecule type" value="Genomic_DNA"/>
</dbReference>
<dbReference type="Proteomes" id="UP000001173">
    <property type="component" value="Plasmid pZmo1"/>
</dbReference>
<evidence type="ECO:0000313" key="2">
    <source>
        <dbReference type="Proteomes" id="UP000001173"/>
    </source>
</evidence>
<reference evidence="1" key="1">
    <citation type="submission" date="2001-10" db="EMBL/GenBank/DDBJ databases">
        <authorList>
            <person name="Seo J."/>
            <person name="Park H."/>
            <person name="Kim H."/>
            <person name="Wang K."/>
            <person name="Yoon K."/>
            <person name="Rhee H."/>
            <person name="Kang J."/>
            <person name="Jung C."/>
            <person name="Kim M."/>
            <person name="Park C."/>
            <person name="An Y."/>
            <person name="Choi E."/>
        </authorList>
    </citation>
    <scope>NUCLEOTIDE SEQUENCE [LARGE SCALE GENOMIC DNA]</scope>
    <source>
        <strain evidence="1">ZM4</strain>
        <plasmid evidence="1">1</plasmid>
    </source>
</reference>
<keyword evidence="1" id="KW-0614">Plasmid</keyword>
<accession>Q8GF39</accession>
<protein>
    <submittedName>
        <fullName evidence="1">Uncharacterized protein</fullName>
    </submittedName>
</protein>
<organism evidence="1 2">
    <name type="scientific">Zymomonas mobilis subsp. mobilis (strain ATCC 31821 / ZM4 / CP4)</name>
    <dbReference type="NCBI Taxonomy" id="264203"/>
    <lineage>
        <taxon>Bacteria</taxon>
        <taxon>Pseudomonadati</taxon>
        <taxon>Pseudomonadota</taxon>
        <taxon>Alphaproteobacteria</taxon>
        <taxon>Sphingomonadales</taxon>
        <taxon>Zymomonadaceae</taxon>
        <taxon>Zymomonas</taxon>
    </lineage>
</organism>
<dbReference type="AlphaFoldDB" id="Q8GF39"/>